<comment type="caution">
    <text evidence="2">The sequence shown here is derived from an EMBL/GenBank/DDBJ whole genome shotgun (WGS) entry which is preliminary data.</text>
</comment>
<dbReference type="PROSITE" id="PS51186">
    <property type="entry name" value="GNAT"/>
    <property type="match status" value="1"/>
</dbReference>
<reference evidence="2 3" key="1">
    <citation type="submission" date="2020-08" db="EMBL/GenBank/DDBJ databases">
        <title>Genomic Encyclopedia of Type Strains, Phase IV (KMG-IV): sequencing the most valuable type-strain genomes for metagenomic binning, comparative biology and taxonomic classification.</title>
        <authorList>
            <person name="Goeker M."/>
        </authorList>
    </citation>
    <scope>NUCLEOTIDE SEQUENCE [LARGE SCALE GENOMIC DNA]</scope>
    <source>
        <strain evidence="2 3">DSM 101730</strain>
    </source>
</reference>
<dbReference type="EMBL" id="JACHFM010000002">
    <property type="protein sequence ID" value="MBB5222161.1"/>
    <property type="molecule type" value="Genomic_DNA"/>
</dbReference>
<feature type="domain" description="N-acetyltransferase" evidence="1">
    <location>
        <begin position="12"/>
        <end position="167"/>
    </location>
</feature>
<evidence type="ECO:0000313" key="2">
    <source>
        <dbReference type="EMBL" id="MBB5222161.1"/>
    </source>
</evidence>
<dbReference type="PANTHER" id="PTHR43610:SF1">
    <property type="entry name" value="N-ACETYLTRANSFERASE DOMAIN-CONTAINING PROTEIN"/>
    <property type="match status" value="1"/>
</dbReference>
<dbReference type="AlphaFoldDB" id="A0A840SSI6"/>
<gene>
    <name evidence="2" type="ORF">HNP73_002097</name>
</gene>
<dbReference type="SUPFAM" id="SSF55729">
    <property type="entry name" value="Acyl-CoA N-acyltransferases (Nat)"/>
    <property type="match status" value="1"/>
</dbReference>
<dbReference type="Pfam" id="PF13302">
    <property type="entry name" value="Acetyltransf_3"/>
    <property type="match status" value="1"/>
</dbReference>
<evidence type="ECO:0000313" key="3">
    <source>
        <dbReference type="Proteomes" id="UP000549457"/>
    </source>
</evidence>
<accession>A0A840SSI6</accession>
<evidence type="ECO:0000259" key="1">
    <source>
        <dbReference type="PROSITE" id="PS51186"/>
    </source>
</evidence>
<sequence length="180" mass="20218">MNLSPELVGPTLELRPLEAADRDGLHGAASDPETWAGHPAKERWRREAFDPYFDFLLKAGGVLAVVERATGRIIGGSRFYVPPERPETIAIGFTFLDRSFWGGATNFELKRLMLGHAFASYPEVWFHIDPTNLRSQIATGRLGAVHVETREIDISGKPAEWMCFRLDRDVWAEKVAEHDG</sequence>
<keyword evidence="3" id="KW-1185">Reference proteome</keyword>
<dbReference type="InterPro" id="IPR000182">
    <property type="entry name" value="GNAT_dom"/>
</dbReference>
<name>A0A840SSI6_9RHOB</name>
<dbReference type="RefSeq" id="WP_184148572.1">
    <property type="nucleotide sequence ID" value="NZ_JACHFM010000002.1"/>
</dbReference>
<dbReference type="Proteomes" id="UP000549457">
    <property type="component" value="Unassembled WGS sequence"/>
</dbReference>
<organism evidence="2 3">
    <name type="scientific">Amaricoccus macauensis</name>
    <dbReference type="NCBI Taxonomy" id="57001"/>
    <lineage>
        <taxon>Bacteria</taxon>
        <taxon>Pseudomonadati</taxon>
        <taxon>Pseudomonadota</taxon>
        <taxon>Alphaproteobacteria</taxon>
        <taxon>Rhodobacterales</taxon>
        <taxon>Paracoccaceae</taxon>
        <taxon>Amaricoccus</taxon>
    </lineage>
</organism>
<dbReference type="GO" id="GO:0016747">
    <property type="term" value="F:acyltransferase activity, transferring groups other than amino-acyl groups"/>
    <property type="evidence" value="ECO:0007669"/>
    <property type="project" value="InterPro"/>
</dbReference>
<protein>
    <recommendedName>
        <fullName evidence="1">N-acetyltransferase domain-containing protein</fullName>
    </recommendedName>
</protein>
<dbReference type="InterPro" id="IPR016181">
    <property type="entry name" value="Acyl_CoA_acyltransferase"/>
</dbReference>
<proteinExistence type="predicted"/>
<dbReference type="PANTHER" id="PTHR43610">
    <property type="entry name" value="BLL6696 PROTEIN"/>
    <property type="match status" value="1"/>
</dbReference>
<dbReference type="Gene3D" id="3.40.630.30">
    <property type="match status" value="1"/>
</dbReference>